<comment type="caution">
    <text evidence="1">The sequence shown here is derived from an EMBL/GenBank/DDBJ whole genome shotgun (WGS) entry which is preliminary data.</text>
</comment>
<proteinExistence type="predicted"/>
<dbReference type="RefSeq" id="WP_035392041.1">
    <property type="nucleotide sequence ID" value="NZ_JQKF01000070.1"/>
</dbReference>
<dbReference type="AlphaFoldDB" id="A0A0D8FSP3"/>
<evidence type="ECO:0000313" key="2">
    <source>
        <dbReference type="Proteomes" id="UP000032336"/>
    </source>
</evidence>
<accession>A0A0D8FSP3</accession>
<gene>
    <name evidence="1" type="ORF">FEAC_30100</name>
</gene>
<organism evidence="1 2">
    <name type="scientific">Ferrimicrobium acidiphilum DSM 19497</name>
    <dbReference type="NCBI Taxonomy" id="1121877"/>
    <lineage>
        <taxon>Bacteria</taxon>
        <taxon>Bacillati</taxon>
        <taxon>Actinomycetota</taxon>
        <taxon>Acidimicrobiia</taxon>
        <taxon>Acidimicrobiales</taxon>
        <taxon>Acidimicrobiaceae</taxon>
        <taxon>Ferrimicrobium</taxon>
    </lineage>
</organism>
<protein>
    <submittedName>
        <fullName evidence="1">Uncharacterized protein</fullName>
    </submittedName>
</protein>
<name>A0A0D8FSP3_9ACTN</name>
<sequence length="104" mass="12321">MKGRAVFALIVRFIVLPDHLEAFDALDYHSKEDLQRWAIDRRVDELFNKRPEEWDKTLVERLKIRPNQLSSDWGLCLRLLRDEMQLSTPAARLTKNISPVFRMA</sequence>
<evidence type="ECO:0000313" key="1">
    <source>
        <dbReference type="EMBL" id="KJE75257.1"/>
    </source>
</evidence>
<dbReference type="EMBL" id="JXUW01000053">
    <property type="protein sequence ID" value="KJE75257.1"/>
    <property type="molecule type" value="Genomic_DNA"/>
</dbReference>
<dbReference type="GeneID" id="78373952"/>
<reference evidence="1 2" key="1">
    <citation type="submission" date="2015-01" db="EMBL/GenBank/DDBJ databases">
        <title>Draft genome of the acidophilic iron oxidizer Ferrimicrobium acidiphilum strain T23.</title>
        <authorList>
            <person name="Poehlein A."/>
            <person name="Eisen S."/>
            <person name="Schloemann M."/>
            <person name="Johnson B.D."/>
            <person name="Daniel R."/>
            <person name="Muehling M."/>
        </authorList>
    </citation>
    <scope>NUCLEOTIDE SEQUENCE [LARGE SCALE GENOMIC DNA]</scope>
    <source>
        <strain evidence="1 2">T23</strain>
    </source>
</reference>
<dbReference type="Proteomes" id="UP000032336">
    <property type="component" value="Unassembled WGS sequence"/>
</dbReference>
<keyword evidence="2" id="KW-1185">Reference proteome</keyword>